<feature type="transmembrane region" description="Helical" evidence="1">
    <location>
        <begin position="95"/>
        <end position="113"/>
    </location>
</feature>
<dbReference type="OrthoDB" id="1444868at2"/>
<feature type="transmembrane region" description="Helical" evidence="1">
    <location>
        <begin position="125"/>
        <end position="149"/>
    </location>
</feature>
<protein>
    <submittedName>
        <fullName evidence="2">Uncharacterized protein</fullName>
    </submittedName>
</protein>
<name>A0A5C6ZJJ4_9FLAO</name>
<sequence>MGFIKNNRNAIYGGIAATCFTGLGVFLVGNVSGYEAKNLLEVSLSGLNMLCNTIVLASATILALLLTLLSVSIGSTNSLKKRHYFQVLHIAKFDVILFISALILFQFFNIPIMESNEVPTSWYVSIYWITLGASSLISGMMITVILLLYNAVTNIIAIVGLGKEHELISTQDTSENSAEEQEKMKKEA</sequence>
<feature type="transmembrane region" description="Helical" evidence="1">
    <location>
        <begin position="54"/>
        <end position="74"/>
    </location>
</feature>
<feature type="transmembrane region" description="Helical" evidence="1">
    <location>
        <begin position="12"/>
        <end position="34"/>
    </location>
</feature>
<dbReference type="AlphaFoldDB" id="A0A5C6ZJJ4"/>
<dbReference type="RefSeq" id="WP_147085874.1">
    <property type="nucleotide sequence ID" value="NZ_VORM01000028.1"/>
</dbReference>
<dbReference type="Proteomes" id="UP000321578">
    <property type="component" value="Unassembled WGS sequence"/>
</dbReference>
<evidence type="ECO:0000256" key="1">
    <source>
        <dbReference type="SAM" id="Phobius"/>
    </source>
</evidence>
<organism evidence="2 3">
    <name type="scientific">Subsaximicrobium wynnwilliamsii</name>
    <dbReference type="NCBI Taxonomy" id="291179"/>
    <lineage>
        <taxon>Bacteria</taxon>
        <taxon>Pseudomonadati</taxon>
        <taxon>Bacteroidota</taxon>
        <taxon>Flavobacteriia</taxon>
        <taxon>Flavobacteriales</taxon>
        <taxon>Flavobacteriaceae</taxon>
        <taxon>Subsaximicrobium</taxon>
    </lineage>
</organism>
<evidence type="ECO:0000313" key="2">
    <source>
        <dbReference type="EMBL" id="TXD89929.1"/>
    </source>
</evidence>
<keyword evidence="1" id="KW-1133">Transmembrane helix</keyword>
<proteinExistence type="predicted"/>
<gene>
    <name evidence="2" type="ORF">ESY86_06945</name>
</gene>
<keyword evidence="1" id="KW-0812">Transmembrane</keyword>
<comment type="caution">
    <text evidence="2">The sequence shown here is derived from an EMBL/GenBank/DDBJ whole genome shotgun (WGS) entry which is preliminary data.</text>
</comment>
<dbReference type="EMBL" id="VORO01000005">
    <property type="protein sequence ID" value="TXD89929.1"/>
    <property type="molecule type" value="Genomic_DNA"/>
</dbReference>
<accession>A0A5C6ZJJ4</accession>
<reference evidence="2 3" key="1">
    <citation type="submission" date="2019-08" db="EMBL/GenBank/DDBJ databases">
        <title>Genomes of Subsaximicrobium wynnwilliamsii strains.</title>
        <authorList>
            <person name="Bowman J.P."/>
        </authorList>
    </citation>
    <scope>NUCLEOTIDE SEQUENCE [LARGE SCALE GENOMIC DNA]</scope>
    <source>
        <strain evidence="2 3">2-80-2</strain>
    </source>
</reference>
<keyword evidence="1" id="KW-0472">Membrane</keyword>
<keyword evidence="3" id="KW-1185">Reference proteome</keyword>
<evidence type="ECO:0000313" key="3">
    <source>
        <dbReference type="Proteomes" id="UP000321578"/>
    </source>
</evidence>